<dbReference type="Pfam" id="PF07219">
    <property type="entry name" value="HemY_N"/>
    <property type="match status" value="1"/>
</dbReference>
<feature type="transmembrane region" description="Helical" evidence="7">
    <location>
        <begin position="36"/>
        <end position="56"/>
    </location>
</feature>
<name>A0A221KIW0_VITFI</name>
<keyword evidence="4 7" id="KW-0812">Transmembrane</keyword>
<dbReference type="Proteomes" id="UP000199729">
    <property type="component" value="Chromosome"/>
</dbReference>
<evidence type="ECO:0000256" key="4">
    <source>
        <dbReference type="ARBA" id="ARBA00022692"/>
    </source>
</evidence>
<dbReference type="InterPro" id="IPR005254">
    <property type="entry name" value="Heme_biosyn_assoc_TPR_pro"/>
</dbReference>
<dbReference type="GO" id="GO:0005886">
    <property type="term" value="C:plasma membrane"/>
    <property type="evidence" value="ECO:0007669"/>
    <property type="project" value="UniProtKB-SubCell"/>
</dbReference>
<dbReference type="GO" id="GO:0042168">
    <property type="term" value="P:heme metabolic process"/>
    <property type="evidence" value="ECO:0007669"/>
    <property type="project" value="InterPro"/>
</dbReference>
<keyword evidence="10" id="KW-1185">Reference proteome</keyword>
<evidence type="ECO:0000313" key="9">
    <source>
        <dbReference type="EMBL" id="ASM78905.1"/>
    </source>
</evidence>
<dbReference type="KEGG" id="vff:VITFI_CDS3128"/>
<reference evidence="9 10" key="1">
    <citation type="submission" date="2017-07" db="EMBL/GenBank/DDBJ databases">
        <title>Complete Genome Sequence of the cosmetic ferment Vitreoscilla filiformis (ATCC15551).</title>
        <authorList>
            <person name="Contreras S."/>
            <person name="Sagory-Zalkind P."/>
            <person name="Blanquart H."/>
            <person name="Iltis A."/>
            <person name="Morand S.C."/>
        </authorList>
    </citation>
    <scope>NUCLEOTIDE SEQUENCE [LARGE SCALE GENOMIC DNA]</scope>
    <source>
        <strain evidence="9 10">ATCC 15551</strain>
    </source>
</reference>
<feature type="domain" description="HemY N-terminal" evidence="8">
    <location>
        <begin position="25"/>
        <end position="117"/>
    </location>
</feature>
<dbReference type="InterPro" id="IPR010817">
    <property type="entry name" value="HemY_N"/>
</dbReference>
<keyword evidence="6 7" id="KW-0472">Membrane</keyword>
<evidence type="ECO:0000256" key="1">
    <source>
        <dbReference type="ARBA" id="ARBA00004141"/>
    </source>
</evidence>
<dbReference type="AlphaFoldDB" id="A0A221KIW0"/>
<evidence type="ECO:0000256" key="5">
    <source>
        <dbReference type="ARBA" id="ARBA00022989"/>
    </source>
</evidence>
<sequence>MIWLVLLFAAAVATATLLGRNDALVSIYYGGWRLDVSLNLFLLGLAVSVFGAYRLMRTADSLWNLPTRAREWRALKRERAAEAALREALAELFAARFARAQRASQHALELQADVPALKDDAQFGILARTIAASAMHQLQNREGRNQRVEEALALGTPRASSAHEGVMLLNAEWAVDDRQAERGLALLGELPPGVGRRTQALRLKLRAAQLLRQPLEGLQTARLLAKHQGSKEAAQSLLRSLAMEALEQTYDLEQLGRVWQALDRTDRADAWVVAKAARQACALGDAALGRHWLQTLWPDLGKYPVEARAQLALALVECAPGLGSDWLPRVESALAMHGHEPALVAAAAMAFADRQLWGKARRLLEQTATADTLPAPVRRQALRCLAALAREESQDEAAAAFDQRAAAID</sequence>
<accession>A0A221KIW0</accession>
<dbReference type="NCBIfam" id="TIGR00540">
    <property type="entry name" value="TPR_hemY_coli"/>
    <property type="match status" value="1"/>
</dbReference>
<protein>
    <submittedName>
        <fullName evidence="9">Porphyrin biosynthesis protein</fullName>
    </submittedName>
</protein>
<keyword evidence="3" id="KW-1003">Cell membrane</keyword>
<evidence type="ECO:0000256" key="7">
    <source>
        <dbReference type="SAM" id="Phobius"/>
    </source>
</evidence>
<keyword evidence="5 7" id="KW-1133">Transmembrane helix</keyword>
<proteinExistence type="predicted"/>
<evidence type="ECO:0000256" key="6">
    <source>
        <dbReference type="ARBA" id="ARBA00023136"/>
    </source>
</evidence>
<evidence type="ECO:0000256" key="3">
    <source>
        <dbReference type="ARBA" id="ARBA00022475"/>
    </source>
</evidence>
<evidence type="ECO:0000259" key="8">
    <source>
        <dbReference type="Pfam" id="PF07219"/>
    </source>
</evidence>
<evidence type="ECO:0000313" key="10">
    <source>
        <dbReference type="Proteomes" id="UP000199729"/>
    </source>
</evidence>
<evidence type="ECO:0000256" key="2">
    <source>
        <dbReference type="ARBA" id="ARBA00004236"/>
    </source>
</evidence>
<organism evidence="9 10">
    <name type="scientific">Vitreoscilla filiformis</name>
    <dbReference type="NCBI Taxonomy" id="63"/>
    <lineage>
        <taxon>Bacteria</taxon>
        <taxon>Pseudomonadati</taxon>
        <taxon>Pseudomonadota</taxon>
        <taxon>Betaproteobacteria</taxon>
        <taxon>Neisseriales</taxon>
        <taxon>Neisseriaceae</taxon>
        <taxon>Vitreoscilla</taxon>
    </lineage>
</organism>
<dbReference type="EMBL" id="CP022423">
    <property type="protein sequence ID" value="ASM78905.1"/>
    <property type="molecule type" value="Genomic_DNA"/>
</dbReference>
<comment type="subcellular location">
    <subcellularLocation>
        <location evidence="2">Cell membrane</location>
    </subcellularLocation>
    <subcellularLocation>
        <location evidence="1">Membrane</location>
        <topology evidence="1">Multi-pass membrane protein</topology>
    </subcellularLocation>
</comment>
<gene>
    <name evidence="9" type="ORF">VITFI_CDS3128</name>
</gene>